<dbReference type="EMBL" id="BMIU01000001">
    <property type="protein sequence ID" value="GGF18716.1"/>
    <property type="molecule type" value="Genomic_DNA"/>
</dbReference>
<keyword evidence="3" id="KW-1185">Reference proteome</keyword>
<organism evidence="2 3">
    <name type="scientific">Echinicola rosea</name>
    <dbReference type="NCBI Taxonomy" id="1807691"/>
    <lineage>
        <taxon>Bacteria</taxon>
        <taxon>Pseudomonadati</taxon>
        <taxon>Bacteroidota</taxon>
        <taxon>Cytophagia</taxon>
        <taxon>Cytophagales</taxon>
        <taxon>Cyclobacteriaceae</taxon>
        <taxon>Echinicola</taxon>
    </lineage>
</organism>
<name>A0ABQ1UGT7_9BACT</name>
<evidence type="ECO:0000259" key="1">
    <source>
        <dbReference type="PROSITE" id="PS50828"/>
    </source>
</evidence>
<feature type="domain" description="Smr" evidence="1">
    <location>
        <begin position="269"/>
        <end position="319"/>
    </location>
</feature>
<reference evidence="3" key="1">
    <citation type="journal article" date="2019" name="Int. J. Syst. Evol. Microbiol.">
        <title>The Global Catalogue of Microorganisms (GCM) 10K type strain sequencing project: providing services to taxonomists for standard genome sequencing and annotation.</title>
        <authorList>
            <consortium name="The Broad Institute Genomics Platform"/>
            <consortium name="The Broad Institute Genome Sequencing Center for Infectious Disease"/>
            <person name="Wu L."/>
            <person name="Ma J."/>
        </authorList>
    </citation>
    <scope>NUCLEOTIDE SEQUENCE [LARGE SCALE GENOMIC DNA]</scope>
    <source>
        <strain evidence="3">CGMCC 1.15407</strain>
    </source>
</reference>
<dbReference type="InterPro" id="IPR036063">
    <property type="entry name" value="Smr_dom_sf"/>
</dbReference>
<dbReference type="Gene3D" id="3.30.1370.110">
    <property type="match status" value="1"/>
</dbReference>
<comment type="caution">
    <text evidence="2">The sequence shown here is derived from an EMBL/GenBank/DDBJ whole genome shotgun (WGS) entry which is preliminary data.</text>
</comment>
<dbReference type="Proteomes" id="UP000647339">
    <property type="component" value="Unassembled WGS sequence"/>
</dbReference>
<protein>
    <submittedName>
        <fullName evidence="2">Mannonate oxidoreductase</fullName>
    </submittedName>
</protein>
<evidence type="ECO:0000313" key="2">
    <source>
        <dbReference type="EMBL" id="GGF18716.1"/>
    </source>
</evidence>
<dbReference type="Pfam" id="PF01713">
    <property type="entry name" value="Smr"/>
    <property type="match status" value="1"/>
</dbReference>
<gene>
    <name evidence="2" type="ORF">GCM10011339_03350</name>
</gene>
<sequence length="319" mass="36569">MNIGDKVRLLHGNEEGTITKISGNGRIEIEIEDGFKIPAMKNEVVVIHQTEKAYFGEEKTSTPSNAEPLASVKSHQTQTGLYISYVPLNDKDLSVHLINNTDKDYLFMASEVFGDNSRTLASGNFSAKTSQKIDEKAIPQFEKWPELFFRFIPINHKAEKTMLAFEKKVKFKASSFFKSQQTAPVTGKKSYLFPLDQQTKSLDINQLNQELNKESEPKSVEKQFKRPEKEIDLHIEKLADDHEFMSNSEMLRLQMETFERNLNYAIASGMDEISFIHGIGNGILRKEIHKYLSQLENIKYFQDTQKNRFGYGATLVRIN</sequence>
<evidence type="ECO:0000313" key="3">
    <source>
        <dbReference type="Proteomes" id="UP000647339"/>
    </source>
</evidence>
<accession>A0ABQ1UGT7</accession>
<proteinExistence type="predicted"/>
<dbReference type="PROSITE" id="PS50828">
    <property type="entry name" value="SMR"/>
    <property type="match status" value="1"/>
</dbReference>
<dbReference type="Gene3D" id="2.60.40.1600">
    <property type="entry name" value="Smr-associated-like"/>
    <property type="match status" value="1"/>
</dbReference>
<dbReference type="RefSeq" id="WP_137402429.1">
    <property type="nucleotide sequence ID" value="NZ_BMIU01000001.1"/>
</dbReference>
<dbReference type="SUPFAM" id="SSF158949">
    <property type="entry name" value="Smr-associated domain-like"/>
    <property type="match status" value="1"/>
</dbReference>
<dbReference type="InterPro" id="IPR036781">
    <property type="entry name" value="Smr_assoc-like_sf"/>
</dbReference>
<dbReference type="InterPro" id="IPR002625">
    <property type="entry name" value="Smr_dom"/>
</dbReference>